<reference evidence="5 6" key="1">
    <citation type="submission" date="2014-07" db="EMBL/GenBank/DDBJ databases">
        <title>Draft genome of Clostridium celerecrescens 152B isolated from sediments associated with methane hydrate from Krishna Godavari basin.</title>
        <authorList>
            <person name="Honkalas V.S."/>
            <person name="Dabir A.P."/>
            <person name="Arora P."/>
            <person name="Dhakephalkar P.K."/>
        </authorList>
    </citation>
    <scope>NUCLEOTIDE SEQUENCE [LARGE SCALE GENOMIC DNA]</scope>
    <source>
        <strain evidence="5 6">152B</strain>
    </source>
</reference>
<organism evidence="5 6">
    <name type="scientific">Lacrimispora celerecrescens</name>
    <dbReference type="NCBI Taxonomy" id="29354"/>
    <lineage>
        <taxon>Bacteria</taxon>
        <taxon>Bacillati</taxon>
        <taxon>Bacillota</taxon>
        <taxon>Clostridia</taxon>
        <taxon>Lachnospirales</taxon>
        <taxon>Lachnospiraceae</taxon>
        <taxon>Lacrimispora</taxon>
    </lineage>
</organism>
<dbReference type="InterPro" id="IPR003702">
    <property type="entry name" value="ActCoA_hydro_N"/>
</dbReference>
<dbReference type="InterPro" id="IPR037171">
    <property type="entry name" value="NagB/RpiA_transferase-like"/>
</dbReference>
<dbReference type="Gene3D" id="3.40.1080.20">
    <property type="entry name" value="Acetyl-CoA hydrolase/transferase C-terminal domain"/>
    <property type="match status" value="1"/>
</dbReference>
<dbReference type="InterPro" id="IPR046433">
    <property type="entry name" value="ActCoA_hydro"/>
</dbReference>
<dbReference type="Pfam" id="PF02550">
    <property type="entry name" value="AcetylCoA_hydro"/>
    <property type="match status" value="1"/>
</dbReference>
<dbReference type="GO" id="GO:0006083">
    <property type="term" value="P:acetate metabolic process"/>
    <property type="evidence" value="ECO:0007669"/>
    <property type="project" value="InterPro"/>
</dbReference>
<dbReference type="GO" id="GO:0008775">
    <property type="term" value="F:acetate CoA-transferase activity"/>
    <property type="evidence" value="ECO:0007669"/>
    <property type="project" value="InterPro"/>
</dbReference>
<protein>
    <submittedName>
        <fullName evidence="5">4-hydroxybutyrate CoA-transferase</fullName>
    </submittedName>
</protein>
<dbReference type="OrthoDB" id="9801795at2"/>
<accession>A0A084JS75</accession>
<evidence type="ECO:0000313" key="5">
    <source>
        <dbReference type="EMBL" id="KEZ91809.1"/>
    </source>
</evidence>
<dbReference type="PANTHER" id="PTHR21432:SF20">
    <property type="entry name" value="ACETYL-COA HYDROLASE"/>
    <property type="match status" value="1"/>
</dbReference>
<keyword evidence="2 5" id="KW-0808">Transferase</keyword>
<name>A0A084JS75_9FIRM</name>
<dbReference type="Gene3D" id="3.30.750.70">
    <property type="entry name" value="4-hydroxybutyrate coenzyme like domains"/>
    <property type="match status" value="1"/>
</dbReference>
<dbReference type="RefSeq" id="WP_038277208.1">
    <property type="nucleotide sequence ID" value="NZ_JPME01000002.1"/>
</dbReference>
<dbReference type="Proteomes" id="UP000028525">
    <property type="component" value="Unassembled WGS sequence"/>
</dbReference>
<dbReference type="InterPro" id="IPR038460">
    <property type="entry name" value="AcetylCoA_hyd_C_sf"/>
</dbReference>
<evidence type="ECO:0000256" key="2">
    <source>
        <dbReference type="ARBA" id="ARBA00022679"/>
    </source>
</evidence>
<keyword evidence="6" id="KW-1185">Reference proteome</keyword>
<evidence type="ECO:0000259" key="3">
    <source>
        <dbReference type="Pfam" id="PF02550"/>
    </source>
</evidence>
<dbReference type="Gene3D" id="3.40.1080.10">
    <property type="entry name" value="Glutaconate Coenzyme A-transferase"/>
    <property type="match status" value="1"/>
</dbReference>
<evidence type="ECO:0000259" key="4">
    <source>
        <dbReference type="Pfam" id="PF13336"/>
    </source>
</evidence>
<dbReference type="InterPro" id="IPR026888">
    <property type="entry name" value="AcetylCoA_hyd_C"/>
</dbReference>
<feature type="domain" description="Acetyl-CoA hydrolase/transferase N-terminal" evidence="3">
    <location>
        <begin position="6"/>
        <end position="185"/>
    </location>
</feature>
<evidence type="ECO:0000313" key="6">
    <source>
        <dbReference type="Proteomes" id="UP000028525"/>
    </source>
</evidence>
<sequence length="438" mass="48551">MNWKELYASKLKTIEEAVKIIKSGDRVVISHAVGEPVKLVDAMVDYVVKMDLRDIEINQQIDMGHSLYARPGMEKHFRQNSFFVGTNTRDCVNSGRGDFTPCFFYQIPDLFRSFLKPDVLLATFSLPDEHGYCSFGVACDYTKPAAEIEGVKVIGVLNPTMPRTHGDCFIHIRDIDVIVEDDTPVTELLIPESGDVELAIGEHIASLIKDGDCLQLGIGGIPDAVLKFLGGKKNLGIHSEMLSDGIVDLYEKGVVNCSAKNFNPDKMVVSFLMGTRRLYDFADNNPCIYMAPVDYVNNPGIIGRNDNMVSINSSLQVNLMGEACSEAMGLKQFSGIGGQVDFIRGAAFSKGGRSILAFSSTAKKGTISRIVPYLTYGATVTTCRNDVDYVVTEYGIARMKGRTLRDRARQLIRIAAPQFREELSLEFEKRFAEKYLEV</sequence>
<evidence type="ECO:0000256" key="1">
    <source>
        <dbReference type="ARBA" id="ARBA00009632"/>
    </source>
</evidence>
<dbReference type="PANTHER" id="PTHR21432">
    <property type="entry name" value="ACETYL-COA HYDROLASE-RELATED"/>
    <property type="match status" value="1"/>
</dbReference>
<gene>
    <name evidence="5" type="ORF">IO98_01125</name>
</gene>
<dbReference type="Pfam" id="PF13336">
    <property type="entry name" value="AcetylCoA_hyd_C"/>
    <property type="match status" value="1"/>
</dbReference>
<comment type="similarity">
    <text evidence="1">Belongs to the acetyl-CoA hydrolase/transferase family.</text>
</comment>
<dbReference type="STRING" id="29354.IO98_01125"/>
<dbReference type="AlphaFoldDB" id="A0A084JS75"/>
<comment type="caution">
    <text evidence="5">The sequence shown here is derived from an EMBL/GenBank/DDBJ whole genome shotgun (WGS) entry which is preliminary data.</text>
</comment>
<proteinExistence type="inferred from homology"/>
<feature type="domain" description="Acetyl-CoA hydrolase/transferase C-terminal" evidence="4">
    <location>
        <begin position="274"/>
        <end position="424"/>
    </location>
</feature>
<dbReference type="EMBL" id="JPME01000002">
    <property type="protein sequence ID" value="KEZ91809.1"/>
    <property type="molecule type" value="Genomic_DNA"/>
</dbReference>
<dbReference type="SUPFAM" id="SSF100950">
    <property type="entry name" value="NagB/RpiA/CoA transferase-like"/>
    <property type="match status" value="2"/>
</dbReference>